<evidence type="ECO:0000256" key="3">
    <source>
        <dbReference type="ARBA" id="ARBA00011209"/>
    </source>
</evidence>
<dbReference type="PANTHER" id="PTHR10947">
    <property type="entry name" value="PHENYLALANYL-TRNA SYNTHETASE BETA CHAIN AND LEUCINE-RICH REPEAT-CONTAINING PROTEIN 47"/>
    <property type="match status" value="1"/>
</dbReference>
<evidence type="ECO:0000256" key="5">
    <source>
        <dbReference type="ARBA" id="ARBA00022555"/>
    </source>
</evidence>
<dbReference type="Pfam" id="PF01588">
    <property type="entry name" value="tRNA_bind"/>
    <property type="match status" value="1"/>
</dbReference>
<dbReference type="GO" id="GO:0004826">
    <property type="term" value="F:phenylalanine-tRNA ligase activity"/>
    <property type="evidence" value="ECO:0007669"/>
    <property type="project" value="UniProtKB-UniRule"/>
</dbReference>
<comment type="subunit">
    <text evidence="3 15">Tetramer of two alpha and two beta subunits.</text>
</comment>
<comment type="subcellular location">
    <subcellularLocation>
        <location evidence="1 15">Cytoplasm</location>
    </subcellularLocation>
</comment>
<evidence type="ECO:0000256" key="4">
    <source>
        <dbReference type="ARBA" id="ARBA00022490"/>
    </source>
</evidence>
<dbReference type="InterPro" id="IPR005121">
    <property type="entry name" value="Fdx_antiC-bd"/>
</dbReference>
<keyword evidence="7 15" id="KW-0479">Metal-binding</keyword>
<dbReference type="Gene3D" id="2.40.50.140">
    <property type="entry name" value="Nucleic acid-binding proteins"/>
    <property type="match status" value="1"/>
</dbReference>
<evidence type="ECO:0000256" key="6">
    <source>
        <dbReference type="ARBA" id="ARBA00022598"/>
    </source>
</evidence>
<feature type="domain" description="FDX-ACB" evidence="18">
    <location>
        <begin position="728"/>
        <end position="821"/>
    </location>
</feature>
<dbReference type="PROSITE" id="PS50886">
    <property type="entry name" value="TRBD"/>
    <property type="match status" value="1"/>
</dbReference>
<dbReference type="InterPro" id="IPR045060">
    <property type="entry name" value="Phe-tRNA-ligase_IIc_bsu"/>
</dbReference>
<dbReference type="HAMAP" id="MF_00283">
    <property type="entry name" value="Phe_tRNA_synth_beta1"/>
    <property type="match status" value="1"/>
</dbReference>
<dbReference type="InterPro" id="IPR005146">
    <property type="entry name" value="B3/B4_tRNA-bd"/>
</dbReference>
<evidence type="ECO:0000313" key="21">
    <source>
        <dbReference type="Proteomes" id="UP000236151"/>
    </source>
</evidence>
<evidence type="ECO:0000256" key="11">
    <source>
        <dbReference type="ARBA" id="ARBA00022884"/>
    </source>
</evidence>
<dbReference type="Gene3D" id="3.50.40.10">
    <property type="entry name" value="Phenylalanyl-trna Synthetase, Chain B, domain 3"/>
    <property type="match status" value="1"/>
</dbReference>
<comment type="cofactor">
    <cofactor evidence="15">
        <name>Mg(2+)</name>
        <dbReference type="ChEBI" id="CHEBI:18420"/>
    </cofactor>
    <text evidence="15">Binds 2 magnesium ions per tetramer.</text>
</comment>
<keyword evidence="5 16" id="KW-0820">tRNA-binding</keyword>
<dbReference type="InterPro" id="IPR036690">
    <property type="entry name" value="Fdx_antiC-bd_sf"/>
</dbReference>
<dbReference type="GO" id="GO:0005524">
    <property type="term" value="F:ATP binding"/>
    <property type="evidence" value="ECO:0007669"/>
    <property type="project" value="UniProtKB-UniRule"/>
</dbReference>
<dbReference type="Pfam" id="PF17759">
    <property type="entry name" value="tRNA_synthFbeta"/>
    <property type="match status" value="1"/>
</dbReference>
<sequence length="822" mass="91498">MKVPLKWLKDYVDINVSPKEYADALTMSGSKVEGVEKQGEEIEKVVVGKIISVEKHPDADKLQVTQVAVGKETIQVVTGAQNIKVGDYIPVALDGSSLPGGKKIKKGKLRGLESCGMMCSIQELGYTRYDFPDAAEDGIYIISKQTLVEKYLGGNTDEKLLDETVLGKDIKEVLGIDDDVVEFEITPNRPDCLSITGIARETAATLDTEFRKPDIKVKESGGNIKDLASVEILDADLCPRYSARVVKNVKIGPSPEWMKERLRAAGIRPINNIVDITNYVMLELGQPMHAFDLDKLEGGKVVIRRAKEGEIIKTLDGNDRKLDPDMLVIADAEKPACIAGVMGGLDSEITESTKNLLFESAVFNGTSIRTTSRKLGLRTEASSRYEKGLDVNNTINVVNRAAQLVEELGAGEVVSGILDCYPKKVEPRVLKLESDKINALLGTDISREEMIRILRKIELEVDEASGMITVPTFRMDIEEMADLAEEIARFYGYNSIKPTLLHGKETTRGIKTKKQKIEDRILDVMTASGLSEIYTYSFTSPGVFDTINLPKDSPLRNAVVISNPLGVDYSIMRTTTIPDMLTVLARNYNRRVEEARLFELSYTYRKDVPRTSQVEGIDESSLPKEIQVLTLGMYGNADFYDIKGVVEGLLEKLGISKYEFAQETENPTFHPGRTAALLIDGEYAGVIGEIHPDVLENYDIQTRAYVGVIEVEKLINNYNDTVQYKPLPKYPAVSRDIAMLIRDEITVKQVEDIIRQRGGKILESLKLFDVYKGKQIPEGMKSVAYSITFRAEDRTLTDDDVNKSMHKIIDGLKRNLDAQLRE</sequence>
<dbReference type="PROSITE" id="PS51483">
    <property type="entry name" value="B5"/>
    <property type="match status" value="1"/>
</dbReference>
<dbReference type="Gene3D" id="3.30.70.380">
    <property type="entry name" value="Ferrodoxin-fold anticodon-binding domain"/>
    <property type="match status" value="1"/>
</dbReference>
<dbReference type="FunFam" id="3.30.70.380:FF:000001">
    <property type="entry name" value="Phenylalanine--tRNA ligase beta subunit"/>
    <property type="match status" value="1"/>
</dbReference>
<organism evidence="20 21">
    <name type="scientific">Clostridium thermosuccinogenes</name>
    <dbReference type="NCBI Taxonomy" id="84032"/>
    <lineage>
        <taxon>Bacteria</taxon>
        <taxon>Bacillati</taxon>
        <taxon>Bacillota</taxon>
        <taxon>Clostridia</taxon>
        <taxon>Eubacteriales</taxon>
        <taxon>Clostridiaceae</taxon>
        <taxon>Clostridium</taxon>
    </lineage>
</organism>
<dbReference type="InterPro" id="IPR045864">
    <property type="entry name" value="aa-tRNA-synth_II/BPL/LPL"/>
</dbReference>
<comment type="catalytic activity">
    <reaction evidence="14 15">
        <text>tRNA(Phe) + L-phenylalanine + ATP = L-phenylalanyl-tRNA(Phe) + AMP + diphosphate + H(+)</text>
        <dbReference type="Rhea" id="RHEA:19413"/>
        <dbReference type="Rhea" id="RHEA-COMP:9668"/>
        <dbReference type="Rhea" id="RHEA-COMP:9699"/>
        <dbReference type="ChEBI" id="CHEBI:15378"/>
        <dbReference type="ChEBI" id="CHEBI:30616"/>
        <dbReference type="ChEBI" id="CHEBI:33019"/>
        <dbReference type="ChEBI" id="CHEBI:58095"/>
        <dbReference type="ChEBI" id="CHEBI:78442"/>
        <dbReference type="ChEBI" id="CHEBI:78531"/>
        <dbReference type="ChEBI" id="CHEBI:456215"/>
        <dbReference type="EC" id="6.1.1.20"/>
    </reaction>
</comment>
<evidence type="ECO:0000259" key="18">
    <source>
        <dbReference type="PROSITE" id="PS51447"/>
    </source>
</evidence>
<keyword evidence="6 15" id="KW-0436">Ligase</keyword>
<feature type="domain" description="TRNA-binding" evidence="17">
    <location>
        <begin position="39"/>
        <end position="157"/>
    </location>
</feature>
<keyword evidence="9 15" id="KW-0067">ATP-binding</keyword>
<evidence type="ECO:0000256" key="12">
    <source>
        <dbReference type="ARBA" id="ARBA00022917"/>
    </source>
</evidence>
<dbReference type="Pfam" id="PF03147">
    <property type="entry name" value="FDX-ACB"/>
    <property type="match status" value="1"/>
</dbReference>
<dbReference type="SMART" id="SM00873">
    <property type="entry name" value="B3_4"/>
    <property type="match status" value="1"/>
</dbReference>
<dbReference type="InterPro" id="IPR004532">
    <property type="entry name" value="Phe-tRNA-ligase_IIc_bsu_bact"/>
</dbReference>
<dbReference type="GO" id="GO:0000049">
    <property type="term" value="F:tRNA binding"/>
    <property type="evidence" value="ECO:0007669"/>
    <property type="project" value="UniProtKB-UniRule"/>
</dbReference>
<dbReference type="InterPro" id="IPR002547">
    <property type="entry name" value="tRNA-bd_dom"/>
</dbReference>
<dbReference type="GO" id="GO:0140096">
    <property type="term" value="F:catalytic activity, acting on a protein"/>
    <property type="evidence" value="ECO:0007669"/>
    <property type="project" value="UniProtKB-ARBA"/>
</dbReference>
<evidence type="ECO:0000256" key="13">
    <source>
        <dbReference type="ARBA" id="ARBA00023146"/>
    </source>
</evidence>
<dbReference type="InterPro" id="IPR009061">
    <property type="entry name" value="DNA-bd_dom_put_sf"/>
</dbReference>
<evidence type="ECO:0000256" key="7">
    <source>
        <dbReference type="ARBA" id="ARBA00022723"/>
    </source>
</evidence>
<dbReference type="Gene3D" id="3.30.930.10">
    <property type="entry name" value="Bira Bifunctional Protein, Domain 2"/>
    <property type="match status" value="1"/>
</dbReference>
<evidence type="ECO:0000256" key="15">
    <source>
        <dbReference type="HAMAP-Rule" id="MF_00283"/>
    </source>
</evidence>
<dbReference type="RefSeq" id="WP_103082613.1">
    <property type="nucleotide sequence ID" value="NZ_CP021850.1"/>
</dbReference>
<keyword evidence="4 15" id="KW-0963">Cytoplasm</keyword>
<dbReference type="InterPro" id="IPR005147">
    <property type="entry name" value="tRNA_synthase_B5-dom"/>
</dbReference>
<dbReference type="FunFam" id="3.50.40.10:FF:000001">
    <property type="entry name" value="Phenylalanine--tRNA ligase beta subunit"/>
    <property type="match status" value="1"/>
</dbReference>
<name>A0A2K2F976_9CLOT</name>
<evidence type="ECO:0000259" key="17">
    <source>
        <dbReference type="PROSITE" id="PS50886"/>
    </source>
</evidence>
<dbReference type="SUPFAM" id="SSF46955">
    <property type="entry name" value="Putative DNA-binding domain"/>
    <property type="match status" value="1"/>
</dbReference>
<dbReference type="InterPro" id="IPR033714">
    <property type="entry name" value="tRNA_bind_bactPheRS"/>
</dbReference>
<dbReference type="Proteomes" id="UP000236151">
    <property type="component" value="Unassembled WGS sequence"/>
</dbReference>
<protein>
    <recommendedName>
        <fullName evidence="15">Phenylalanine--tRNA ligase beta subunit</fullName>
        <ecNumber evidence="15">6.1.1.20</ecNumber>
    </recommendedName>
    <alternativeName>
        <fullName evidence="15">Phenylalanyl-tRNA synthetase beta subunit</fullName>
        <shortName evidence="15">PheRS</shortName>
    </alternativeName>
</protein>
<evidence type="ECO:0000256" key="1">
    <source>
        <dbReference type="ARBA" id="ARBA00004496"/>
    </source>
</evidence>
<dbReference type="Pfam" id="PF03484">
    <property type="entry name" value="B5"/>
    <property type="match status" value="1"/>
</dbReference>
<evidence type="ECO:0000256" key="9">
    <source>
        <dbReference type="ARBA" id="ARBA00022840"/>
    </source>
</evidence>
<feature type="binding site" evidence="15">
    <location>
        <position position="476"/>
    </location>
    <ligand>
        <name>Mg(2+)</name>
        <dbReference type="ChEBI" id="CHEBI:18420"/>
        <note>shared with alpha subunit</note>
    </ligand>
</feature>
<reference evidence="20 21" key="1">
    <citation type="submission" date="2017-06" db="EMBL/GenBank/DDBJ databases">
        <title>Investigating the central metabolism of Clostridium thermosuccinogenes.</title>
        <authorList>
            <person name="Koendjbiharie J.G."/>
            <person name="van Kranenburg R."/>
        </authorList>
    </citation>
    <scope>NUCLEOTIDE SEQUENCE [LARGE SCALE GENOMIC DNA]</scope>
    <source>
        <strain evidence="20 21">DSM 5806</strain>
    </source>
</reference>
<dbReference type="GO" id="GO:0016740">
    <property type="term" value="F:transferase activity"/>
    <property type="evidence" value="ECO:0007669"/>
    <property type="project" value="UniProtKB-ARBA"/>
</dbReference>
<keyword evidence="12 15" id="KW-0648">Protein biosynthesis</keyword>
<dbReference type="SUPFAM" id="SSF50249">
    <property type="entry name" value="Nucleic acid-binding proteins"/>
    <property type="match status" value="1"/>
</dbReference>
<feature type="binding site" evidence="15">
    <location>
        <position position="482"/>
    </location>
    <ligand>
        <name>Mg(2+)</name>
        <dbReference type="ChEBI" id="CHEBI:18420"/>
        <note>shared with alpha subunit</note>
    </ligand>
</feature>
<evidence type="ECO:0000256" key="14">
    <source>
        <dbReference type="ARBA" id="ARBA00049255"/>
    </source>
</evidence>
<dbReference type="InterPro" id="IPR020825">
    <property type="entry name" value="Phe-tRNA_synthase-like_B3/B4"/>
</dbReference>
<feature type="binding site" evidence="15">
    <location>
        <position position="486"/>
    </location>
    <ligand>
        <name>Mg(2+)</name>
        <dbReference type="ChEBI" id="CHEBI:18420"/>
        <note>shared with alpha subunit</note>
    </ligand>
</feature>
<keyword evidence="11 16" id="KW-0694">RNA-binding</keyword>
<comment type="similarity">
    <text evidence="2 15">Belongs to the phenylalanyl-tRNA synthetase beta subunit family. Type 1 subfamily.</text>
</comment>
<dbReference type="AlphaFoldDB" id="A0A2K2F976"/>
<feature type="binding site" evidence="15">
    <location>
        <position position="485"/>
    </location>
    <ligand>
        <name>Mg(2+)</name>
        <dbReference type="ChEBI" id="CHEBI:18420"/>
        <note>shared with alpha subunit</note>
    </ligand>
</feature>
<evidence type="ECO:0000256" key="10">
    <source>
        <dbReference type="ARBA" id="ARBA00022842"/>
    </source>
</evidence>
<dbReference type="InterPro" id="IPR012340">
    <property type="entry name" value="NA-bd_OB-fold"/>
</dbReference>
<dbReference type="InterPro" id="IPR041616">
    <property type="entry name" value="PheRS_beta_core"/>
</dbReference>
<keyword evidence="13 15" id="KW-0030">Aminoacyl-tRNA synthetase</keyword>
<evidence type="ECO:0000256" key="2">
    <source>
        <dbReference type="ARBA" id="ARBA00008653"/>
    </source>
</evidence>
<evidence type="ECO:0000256" key="16">
    <source>
        <dbReference type="PROSITE-ProRule" id="PRU00209"/>
    </source>
</evidence>
<dbReference type="Pfam" id="PF03483">
    <property type="entry name" value="B3_4"/>
    <property type="match status" value="1"/>
</dbReference>
<dbReference type="SMART" id="SM00874">
    <property type="entry name" value="B5"/>
    <property type="match status" value="1"/>
</dbReference>
<dbReference type="EC" id="6.1.1.20" evidence="15"/>
<keyword evidence="10 15" id="KW-0460">Magnesium</keyword>
<evidence type="ECO:0000256" key="8">
    <source>
        <dbReference type="ARBA" id="ARBA00022741"/>
    </source>
</evidence>
<proteinExistence type="inferred from homology"/>
<dbReference type="EMBL" id="NIOJ01000050">
    <property type="protein sequence ID" value="PNT96353.1"/>
    <property type="molecule type" value="Genomic_DNA"/>
</dbReference>
<dbReference type="SUPFAM" id="SSF54991">
    <property type="entry name" value="Anticodon-binding domain of PheRS"/>
    <property type="match status" value="1"/>
</dbReference>
<dbReference type="KEGG" id="cthd:CDO33_10330"/>
<gene>
    <name evidence="15" type="primary">pheT</name>
    <name evidence="20" type="ORF">CDQ84_15320</name>
</gene>
<dbReference type="CDD" id="cd02796">
    <property type="entry name" value="tRNA_bind_bactPheRS"/>
    <property type="match status" value="1"/>
</dbReference>
<keyword evidence="8 15" id="KW-0547">Nucleotide-binding</keyword>
<dbReference type="GO" id="GO:0000287">
    <property type="term" value="F:magnesium ion binding"/>
    <property type="evidence" value="ECO:0007669"/>
    <property type="project" value="UniProtKB-UniRule"/>
</dbReference>
<evidence type="ECO:0000259" key="19">
    <source>
        <dbReference type="PROSITE" id="PS51483"/>
    </source>
</evidence>
<dbReference type="PROSITE" id="PS51447">
    <property type="entry name" value="FDX_ACB"/>
    <property type="match status" value="1"/>
</dbReference>
<feature type="domain" description="B5" evidence="19">
    <location>
        <begin position="425"/>
        <end position="498"/>
    </location>
</feature>
<dbReference type="SMART" id="SM00896">
    <property type="entry name" value="FDX-ACB"/>
    <property type="match status" value="1"/>
</dbReference>
<dbReference type="PANTHER" id="PTHR10947:SF0">
    <property type="entry name" value="PHENYLALANINE--TRNA LIGASE BETA SUBUNIT"/>
    <property type="match status" value="1"/>
</dbReference>
<comment type="caution">
    <text evidence="20">The sequence shown here is derived from an EMBL/GenBank/DDBJ whole genome shotgun (WGS) entry which is preliminary data.</text>
</comment>
<dbReference type="CDD" id="cd00769">
    <property type="entry name" value="PheRS_beta_core"/>
    <property type="match status" value="1"/>
</dbReference>
<accession>A0A2K2F976</accession>
<dbReference type="GO" id="GO:0006432">
    <property type="term" value="P:phenylalanyl-tRNA aminoacylation"/>
    <property type="evidence" value="ECO:0007669"/>
    <property type="project" value="UniProtKB-UniRule"/>
</dbReference>
<dbReference type="GO" id="GO:0009328">
    <property type="term" value="C:phenylalanine-tRNA ligase complex"/>
    <property type="evidence" value="ECO:0007669"/>
    <property type="project" value="TreeGrafter"/>
</dbReference>
<keyword evidence="21" id="KW-1185">Reference proteome</keyword>
<dbReference type="Gene3D" id="3.30.56.10">
    <property type="match status" value="2"/>
</dbReference>
<dbReference type="NCBIfam" id="NF045760">
    <property type="entry name" value="YtpR"/>
    <property type="match status" value="1"/>
</dbReference>
<dbReference type="OrthoDB" id="9805455at2"/>
<evidence type="ECO:0000313" key="20">
    <source>
        <dbReference type="EMBL" id="PNT96353.1"/>
    </source>
</evidence>
<dbReference type="NCBIfam" id="TIGR00472">
    <property type="entry name" value="pheT_bact"/>
    <property type="match status" value="1"/>
</dbReference>
<dbReference type="SUPFAM" id="SSF56037">
    <property type="entry name" value="PheT/TilS domain"/>
    <property type="match status" value="1"/>
</dbReference>
<dbReference type="SUPFAM" id="SSF55681">
    <property type="entry name" value="Class II aaRS and biotin synthetases"/>
    <property type="match status" value="1"/>
</dbReference>